<dbReference type="GO" id="GO:0016787">
    <property type="term" value="F:hydrolase activity"/>
    <property type="evidence" value="ECO:0007669"/>
    <property type="project" value="UniProtKB-KW"/>
</dbReference>
<dbReference type="KEGG" id="tpol:Mal48_13380"/>
<dbReference type="GO" id="GO:0005975">
    <property type="term" value="P:carbohydrate metabolic process"/>
    <property type="evidence" value="ECO:0007669"/>
    <property type="project" value="InterPro"/>
</dbReference>
<accession>A0A517QKP3</accession>
<dbReference type="InterPro" id="IPR011330">
    <property type="entry name" value="Glyco_hydro/deAcase_b/a-brl"/>
</dbReference>
<evidence type="ECO:0000256" key="3">
    <source>
        <dbReference type="RuleBase" id="RU361196"/>
    </source>
</evidence>
<keyword evidence="2 3" id="KW-0119">Carbohydrate metabolism</keyword>
<reference evidence="5 6" key="1">
    <citation type="submission" date="2019-02" db="EMBL/GenBank/DDBJ databases">
        <title>Deep-cultivation of Planctomycetes and their phenomic and genomic characterization uncovers novel biology.</title>
        <authorList>
            <person name="Wiegand S."/>
            <person name="Jogler M."/>
            <person name="Boedeker C."/>
            <person name="Pinto D."/>
            <person name="Vollmers J."/>
            <person name="Rivas-Marin E."/>
            <person name="Kohn T."/>
            <person name="Peeters S.H."/>
            <person name="Heuer A."/>
            <person name="Rast P."/>
            <person name="Oberbeckmann S."/>
            <person name="Bunk B."/>
            <person name="Jeske O."/>
            <person name="Meyerdierks A."/>
            <person name="Storesund J.E."/>
            <person name="Kallscheuer N."/>
            <person name="Luecker S."/>
            <person name="Lage O.M."/>
            <person name="Pohl T."/>
            <person name="Merkel B.J."/>
            <person name="Hornburger P."/>
            <person name="Mueller R.-W."/>
            <person name="Bruemmer F."/>
            <person name="Labrenz M."/>
            <person name="Spormann A.M."/>
            <person name="Op den Camp H."/>
            <person name="Overmann J."/>
            <person name="Amann R."/>
            <person name="Jetten M.S.M."/>
            <person name="Mascher T."/>
            <person name="Medema M.H."/>
            <person name="Devos D.P."/>
            <person name="Kaster A.-K."/>
            <person name="Ovreas L."/>
            <person name="Rohde M."/>
            <person name="Galperin M.Y."/>
            <person name="Jogler C."/>
        </authorList>
    </citation>
    <scope>NUCLEOTIDE SEQUENCE [LARGE SCALE GENOMIC DNA]</scope>
    <source>
        <strain evidence="5 6">Mal48</strain>
    </source>
</reference>
<organism evidence="5 6">
    <name type="scientific">Thalassoglobus polymorphus</name>
    <dbReference type="NCBI Taxonomy" id="2527994"/>
    <lineage>
        <taxon>Bacteria</taxon>
        <taxon>Pseudomonadati</taxon>
        <taxon>Planctomycetota</taxon>
        <taxon>Planctomycetia</taxon>
        <taxon>Planctomycetales</taxon>
        <taxon>Planctomycetaceae</taxon>
        <taxon>Thalassoglobus</taxon>
    </lineage>
</organism>
<dbReference type="PANTHER" id="PTHR36306:SF1">
    <property type="entry name" value="ALPHA-AMYLASE-RELATED"/>
    <property type="match status" value="1"/>
</dbReference>
<dbReference type="SUPFAM" id="SSF88713">
    <property type="entry name" value="Glycoside hydrolase/deacetylase"/>
    <property type="match status" value="1"/>
</dbReference>
<dbReference type="Pfam" id="PF03065">
    <property type="entry name" value="Glyco_hydro_57"/>
    <property type="match status" value="1"/>
</dbReference>
<sequence>MKPVSLALFWHQHQPYYPDDIANETLMPWVRLHATKDYIGMALHIQEVPEFHCTINLVPSLLVQIERYVNGGSDRHLDVSRIPADSLSLEETYYLFDNFFMANEQSMIRPHKRYSELHQKRGIGRDSVQDAHSRFTIQELRDLQVWHNLAWFHELLFEQDAELREFRKKGAGWTEDEKIWLLDKQREIVGRVIPLHRKLMEGGQVELTTTPFYHPILPLLWDKKSAWEAMPGCPMPKYVESYSEDAQKHLAMAVEYHTKLFGEAPRGLWPSEGSVSNAILESVADNGFKWLATDEEILGHSMDQIVSRDDHGNLNRPEMLYRPWRTGTDQKPLDIIFRDHGLSDLIGFHYQRNEPHWAAEDLLAKVKGIGRAVAEHDATQTPFVPIILDGENCWEYYADGGIGFLRNLYQQAVKDPGISTLTVSEHLAKHPPTSKIPKLFAGSWINHDFYIWIGHQEDRDAWDLVHITREFLTKAEESGTASPETLEQAWKELFIAEGSDWYWWYGDDHNSGQDDLFDDLFRRHLRNVYTLLGELPPSVLFEPVAHFERRHLHTQPQSLLNVKVNGRVSFFEWRHAGHYESGSERGTMTMVTESVISNMYFGFDEERLLLRCDTQTSAKAELGDFDEIRIRFVEPFGAELRIDCKNPQTPKLVINGEERPDTKSVAAIDQLLEVAIPYEELGAKENQRLHLAVELIRDGEAVERSPSEGTIDLTIPSEDFEMLMWQA</sequence>
<evidence type="ECO:0000313" key="6">
    <source>
        <dbReference type="Proteomes" id="UP000315724"/>
    </source>
</evidence>
<keyword evidence="5" id="KW-0378">Hydrolase</keyword>
<dbReference type="RefSeq" id="WP_145197149.1">
    <property type="nucleotide sequence ID" value="NZ_CP036267.1"/>
</dbReference>
<proteinExistence type="inferred from homology"/>
<evidence type="ECO:0000256" key="2">
    <source>
        <dbReference type="ARBA" id="ARBA00023277"/>
    </source>
</evidence>
<evidence type="ECO:0000259" key="4">
    <source>
        <dbReference type="Pfam" id="PF03065"/>
    </source>
</evidence>
<evidence type="ECO:0000256" key="1">
    <source>
        <dbReference type="ARBA" id="ARBA00006821"/>
    </source>
</evidence>
<dbReference type="CDD" id="cd10796">
    <property type="entry name" value="GH57N_APU"/>
    <property type="match status" value="1"/>
</dbReference>
<dbReference type="PANTHER" id="PTHR36306">
    <property type="entry name" value="ALPHA-AMYLASE-RELATED-RELATED"/>
    <property type="match status" value="1"/>
</dbReference>
<dbReference type="AlphaFoldDB" id="A0A517QKP3"/>
<evidence type="ECO:0000313" key="5">
    <source>
        <dbReference type="EMBL" id="QDT32097.1"/>
    </source>
</evidence>
<gene>
    <name evidence="5" type="ORF">Mal48_13380</name>
</gene>
<feature type="domain" description="Glycoside hydrolase family 57 N-terminal" evidence="4">
    <location>
        <begin position="7"/>
        <end position="434"/>
    </location>
</feature>
<dbReference type="InterPro" id="IPR027291">
    <property type="entry name" value="Glyco_hydro_38_N_sf"/>
</dbReference>
<dbReference type="Gene3D" id="3.20.110.10">
    <property type="entry name" value="Glycoside hydrolase 38, N terminal domain"/>
    <property type="match status" value="1"/>
</dbReference>
<keyword evidence="6" id="KW-1185">Reference proteome</keyword>
<protein>
    <submittedName>
        <fullName evidence="5">Glycosyl hydrolase family 57</fullName>
    </submittedName>
</protein>
<name>A0A517QKP3_9PLAN</name>
<dbReference type="InterPro" id="IPR052046">
    <property type="entry name" value="GH57_Enzymes"/>
</dbReference>
<dbReference type="Proteomes" id="UP000315724">
    <property type="component" value="Chromosome"/>
</dbReference>
<dbReference type="EMBL" id="CP036267">
    <property type="protein sequence ID" value="QDT32097.1"/>
    <property type="molecule type" value="Genomic_DNA"/>
</dbReference>
<dbReference type="InterPro" id="IPR004300">
    <property type="entry name" value="Glyco_hydro_57_N"/>
</dbReference>
<comment type="similarity">
    <text evidence="1 3">Belongs to the glycosyl hydrolase 57 family.</text>
</comment>
<dbReference type="OrthoDB" id="9803279at2"/>